<protein>
    <submittedName>
        <fullName evidence="1">Uncharacterized protein</fullName>
    </submittedName>
</protein>
<accession>A0A7X4KNB9</accession>
<reference evidence="1 2" key="1">
    <citation type="submission" date="2019-12" db="EMBL/GenBank/DDBJ databases">
        <title>Novel species isolated from a subtropical stream in China.</title>
        <authorList>
            <person name="Lu H."/>
        </authorList>
    </citation>
    <scope>NUCLEOTIDE SEQUENCE [LARGE SCALE GENOMIC DNA]</scope>
    <source>
        <strain evidence="1 2">FT127W</strain>
    </source>
</reference>
<evidence type="ECO:0000313" key="1">
    <source>
        <dbReference type="EMBL" id="MYN08021.1"/>
    </source>
</evidence>
<comment type="caution">
    <text evidence="1">The sequence shown here is derived from an EMBL/GenBank/DDBJ whole genome shotgun (WGS) entry which is preliminary data.</text>
</comment>
<name>A0A7X4KNB9_9BURK</name>
<dbReference type="RefSeq" id="WP_161072365.1">
    <property type="nucleotide sequence ID" value="NZ_WWCU01000011.1"/>
</dbReference>
<dbReference type="Proteomes" id="UP000450676">
    <property type="component" value="Unassembled WGS sequence"/>
</dbReference>
<proteinExistence type="predicted"/>
<sequence length="279" mass="30032">MTRTPFFAAQRGQALTELVVMCLVLVPLFLLMPVVAKYQDISYATQMASRYVAFDAMTRNDGMSSWKPVSQLEDEVRSRYFSNSDAPIKTGDTAGDFNANRNRFWSDQNGGALISKFSDVRVTFGAGAAGAAQSDGYAAASDDAPFSMPVPINVRDQLELKANGVFTANVSVTLANLPAPAGNPAETYEPFKNIGLTIRRATSVAVDTWTASGPGQVESRIDQTLLTPGKALRPFNGVVDDAVKVTEMTGCFPGACNGKGPKLGELAYWRDEVPVDRLK</sequence>
<dbReference type="EMBL" id="WWCU01000011">
    <property type="protein sequence ID" value="MYN08021.1"/>
    <property type="molecule type" value="Genomic_DNA"/>
</dbReference>
<organism evidence="1 2">
    <name type="scientific">Pseudoduganella aquatica</name>
    <dbReference type="NCBI Taxonomy" id="2660641"/>
    <lineage>
        <taxon>Bacteria</taxon>
        <taxon>Pseudomonadati</taxon>
        <taxon>Pseudomonadota</taxon>
        <taxon>Betaproteobacteria</taxon>
        <taxon>Burkholderiales</taxon>
        <taxon>Oxalobacteraceae</taxon>
        <taxon>Telluria group</taxon>
        <taxon>Pseudoduganella</taxon>
    </lineage>
</organism>
<evidence type="ECO:0000313" key="2">
    <source>
        <dbReference type="Proteomes" id="UP000450676"/>
    </source>
</evidence>
<gene>
    <name evidence="1" type="ORF">GTP77_11825</name>
</gene>
<keyword evidence="2" id="KW-1185">Reference proteome</keyword>
<dbReference type="AlphaFoldDB" id="A0A7X4KNB9"/>